<evidence type="ECO:0000256" key="2">
    <source>
        <dbReference type="SAM" id="MobiDB-lite"/>
    </source>
</evidence>
<keyword evidence="3" id="KW-0732">Signal</keyword>
<proteinExistence type="predicted"/>
<dbReference type="EMBL" id="JBHTIH010000002">
    <property type="protein sequence ID" value="MFD0737967.1"/>
    <property type="molecule type" value="Genomic_DNA"/>
</dbReference>
<feature type="region of interest" description="Disordered" evidence="2">
    <location>
        <begin position="298"/>
        <end position="337"/>
    </location>
</feature>
<feature type="signal peptide" evidence="3">
    <location>
        <begin position="1"/>
        <end position="31"/>
    </location>
</feature>
<gene>
    <name evidence="5" type="ORF">ACFQZQ_01505</name>
</gene>
<evidence type="ECO:0000313" key="5">
    <source>
        <dbReference type="EMBL" id="MFD0737967.1"/>
    </source>
</evidence>
<organism evidence="5 6">
    <name type="scientific">Lysobacter koreensis</name>
    <dbReference type="NCBI Taxonomy" id="266122"/>
    <lineage>
        <taxon>Bacteria</taxon>
        <taxon>Pseudomonadati</taxon>
        <taxon>Pseudomonadota</taxon>
        <taxon>Gammaproteobacteria</taxon>
        <taxon>Lysobacterales</taxon>
        <taxon>Lysobacteraceae</taxon>
        <taxon>Lysobacter</taxon>
    </lineage>
</organism>
<feature type="compositionally biased region" description="Polar residues" evidence="2">
    <location>
        <begin position="174"/>
        <end position="184"/>
    </location>
</feature>
<keyword evidence="6" id="KW-1185">Reference proteome</keyword>
<feature type="coiled-coil region" evidence="1">
    <location>
        <begin position="364"/>
        <end position="401"/>
    </location>
</feature>
<dbReference type="NCBIfam" id="TIGR03504">
    <property type="entry name" value="FimV_Cterm"/>
    <property type="match status" value="1"/>
</dbReference>
<feature type="compositionally biased region" description="Pro residues" evidence="2">
    <location>
        <begin position="517"/>
        <end position="526"/>
    </location>
</feature>
<dbReference type="InterPro" id="IPR038440">
    <property type="entry name" value="FimV_C_sf"/>
</dbReference>
<keyword evidence="1" id="KW-0175">Coiled coil</keyword>
<feature type="region of interest" description="Disordered" evidence="2">
    <location>
        <begin position="517"/>
        <end position="551"/>
    </location>
</feature>
<feature type="region of interest" description="Disordered" evidence="2">
    <location>
        <begin position="414"/>
        <end position="436"/>
    </location>
</feature>
<feature type="compositionally biased region" description="Low complexity" evidence="2">
    <location>
        <begin position="527"/>
        <end position="544"/>
    </location>
</feature>
<protein>
    <submittedName>
        <fullName evidence="5">FimV/HubP family polar landmark protein</fullName>
    </submittedName>
</protein>
<evidence type="ECO:0000256" key="3">
    <source>
        <dbReference type="SAM" id="SignalP"/>
    </source>
</evidence>
<feature type="region of interest" description="Disordered" evidence="2">
    <location>
        <begin position="162"/>
        <end position="219"/>
    </location>
</feature>
<feature type="compositionally biased region" description="Low complexity" evidence="2">
    <location>
        <begin position="306"/>
        <end position="319"/>
    </location>
</feature>
<reference evidence="6" key="1">
    <citation type="journal article" date="2019" name="Int. J. Syst. Evol. Microbiol.">
        <title>The Global Catalogue of Microorganisms (GCM) 10K type strain sequencing project: providing services to taxonomists for standard genome sequencing and annotation.</title>
        <authorList>
            <consortium name="The Broad Institute Genomics Platform"/>
            <consortium name="The Broad Institute Genome Sequencing Center for Infectious Disease"/>
            <person name="Wu L."/>
            <person name="Ma J."/>
        </authorList>
    </citation>
    <scope>NUCLEOTIDE SEQUENCE [LARGE SCALE GENOMIC DNA]</scope>
    <source>
        <strain evidence="6">CCUG 55491</strain>
    </source>
</reference>
<evidence type="ECO:0000256" key="1">
    <source>
        <dbReference type="SAM" id="Coils"/>
    </source>
</evidence>
<accession>A0ABW2YHN9</accession>
<sequence>MGWTVKHCTRHPSLKMALAIALALASSTAAALGLGQIDVKSRSGQPLLAEIPIVSNDPAELEQLQARLASPDTFTRVGLQPPQGIVSGLQFTVALDNSGSPVIRVTSAEPVTQPLLTFLVEVDWGQGRLVREYSALIDTPQTVSAPSQPAIQAPVVAPPNVIERPVQSFPPPSANATPIATQPAPSRAPDTTIGVPPTPVPAATPQAPAAAPSNEYGPVKRGESLSQVAGRLDVGGASLDQTMVALLRANPDSFIGGDLNQLKQGAVLRVPDSDALTAIDAAQASEIVRGQVRQWRDARRAVPQPASAASADSASSKASTMAGNASAPRSGGARLEIAPPGASRAMRAGTQSGINAGGEGKMLRQELQETKESLAARDAELQELKSRIADLEKLQADQQQLMALKDSELAAAQQRLATSQATPATPPPATATTNDSTLPWVFGGAGLLLVMLVGGWWMRGRSKPKPGFRVPHTAPSPLAAAFPSAPEPAADGARMAAPATPAAVAVPALTVVPAPKTPPAPAPAAKPAPVSASASASEPASAAETDPLPFWDRRERSQMSGGRVAAPAAAPAWHTGGAARMDAPPAAPLPVSDAAAAERLELAQAYLDLGDRDSARQLLSEVAVNGDHATRQQATRMLRELE</sequence>
<feature type="domain" description="FimV N-terminal" evidence="4">
    <location>
        <begin position="32"/>
        <end position="140"/>
    </location>
</feature>
<dbReference type="Gene3D" id="1.20.58.2200">
    <property type="match status" value="1"/>
</dbReference>
<dbReference type="InterPro" id="IPR057840">
    <property type="entry name" value="FimV_N"/>
</dbReference>
<feature type="compositionally biased region" description="Low complexity" evidence="2">
    <location>
        <begin position="203"/>
        <end position="212"/>
    </location>
</feature>
<evidence type="ECO:0000259" key="4">
    <source>
        <dbReference type="Pfam" id="PF25800"/>
    </source>
</evidence>
<comment type="caution">
    <text evidence="5">The sequence shown here is derived from an EMBL/GenBank/DDBJ whole genome shotgun (WGS) entry which is preliminary data.</text>
</comment>
<dbReference type="NCBIfam" id="TIGR03505">
    <property type="entry name" value="FimV_core"/>
    <property type="match status" value="1"/>
</dbReference>
<dbReference type="InterPro" id="IPR020012">
    <property type="entry name" value="LysM_FimV"/>
</dbReference>
<evidence type="ECO:0000313" key="6">
    <source>
        <dbReference type="Proteomes" id="UP001597090"/>
    </source>
</evidence>
<dbReference type="RefSeq" id="WP_386810921.1">
    <property type="nucleotide sequence ID" value="NZ_JBHTIH010000002.1"/>
</dbReference>
<name>A0ABW2YHN9_9GAMM</name>
<dbReference type="InterPro" id="IPR020011">
    <property type="entry name" value="FimV_C"/>
</dbReference>
<dbReference type="Proteomes" id="UP001597090">
    <property type="component" value="Unassembled WGS sequence"/>
</dbReference>
<dbReference type="Pfam" id="PF25800">
    <property type="entry name" value="FimV_N"/>
    <property type="match status" value="1"/>
</dbReference>
<feature type="chain" id="PRO_5046832917" evidence="3">
    <location>
        <begin position="32"/>
        <end position="642"/>
    </location>
</feature>